<dbReference type="OrthoDB" id="2013972at2759"/>
<protein>
    <recommendedName>
        <fullName evidence="1">Methyltransferase domain-containing protein</fullName>
    </recommendedName>
</protein>
<name>A0A2I1FSZ1_9GLOM</name>
<dbReference type="AlphaFoldDB" id="A0A2I1FSZ1"/>
<dbReference type="VEuPathDB" id="FungiDB:RhiirFUN_020261"/>
<dbReference type="Pfam" id="PF13649">
    <property type="entry name" value="Methyltransf_25"/>
    <property type="match status" value="1"/>
</dbReference>
<reference evidence="2 3" key="1">
    <citation type="submission" date="2015-10" db="EMBL/GenBank/DDBJ databases">
        <title>Genome analyses suggest a sexual origin of heterokaryosis in a supposedly ancient asexual fungus.</title>
        <authorList>
            <person name="Ropars J."/>
            <person name="Sedzielewska K."/>
            <person name="Noel J."/>
            <person name="Charron P."/>
            <person name="Farinelli L."/>
            <person name="Marton T."/>
            <person name="Kruger M."/>
            <person name="Pelin A."/>
            <person name="Brachmann A."/>
            <person name="Corradi N."/>
        </authorList>
    </citation>
    <scope>NUCLEOTIDE SEQUENCE [LARGE SCALE GENOMIC DNA]</scope>
    <source>
        <strain evidence="2 3">A4</strain>
    </source>
</reference>
<sequence length="251" mass="28768">MTRATLSQDWLGNRAQSGEYLPTANDVDRDLLYHYVRKSILNGNFSCPVDKSMERVLEIAYSSGYWMMEMATDFPNTQFFGIDLESSAPDLVYPRNCFFGQGDYLKGLPYQDNFFDMVRLDMMHLRSLSTLDPILFLLSEVFRVTKKGGYIEFWDSDYNSSPLLERLMGIRVGNDHNIEKLLTERGFVNVTQKNIAIPLGKGSIVGEFTVDIIKSFVASIDAREDDLLYLIEECEKYDSRINVFSGFGQKL</sequence>
<dbReference type="SUPFAM" id="SSF53335">
    <property type="entry name" value="S-adenosyl-L-methionine-dependent methyltransferases"/>
    <property type="match status" value="1"/>
</dbReference>
<dbReference type="EMBL" id="LLXI01000003">
    <property type="protein sequence ID" value="PKY37485.1"/>
    <property type="molecule type" value="Genomic_DNA"/>
</dbReference>
<evidence type="ECO:0000313" key="2">
    <source>
        <dbReference type="EMBL" id="PKY37485.1"/>
    </source>
</evidence>
<dbReference type="Proteomes" id="UP000234323">
    <property type="component" value="Unassembled WGS sequence"/>
</dbReference>
<dbReference type="VEuPathDB" id="FungiDB:RhiirA1_407674"/>
<gene>
    <name evidence="2" type="ORF">RhiirA4_390491</name>
</gene>
<feature type="domain" description="Methyltransferase" evidence="1">
    <location>
        <begin position="56"/>
        <end position="149"/>
    </location>
</feature>
<organism evidence="2 3">
    <name type="scientific">Rhizophagus irregularis</name>
    <dbReference type="NCBI Taxonomy" id="588596"/>
    <lineage>
        <taxon>Eukaryota</taxon>
        <taxon>Fungi</taxon>
        <taxon>Fungi incertae sedis</taxon>
        <taxon>Mucoromycota</taxon>
        <taxon>Glomeromycotina</taxon>
        <taxon>Glomeromycetes</taxon>
        <taxon>Glomerales</taxon>
        <taxon>Glomeraceae</taxon>
        <taxon>Rhizophagus</taxon>
    </lineage>
</organism>
<keyword evidence="3" id="KW-1185">Reference proteome</keyword>
<dbReference type="InterPro" id="IPR029063">
    <property type="entry name" value="SAM-dependent_MTases_sf"/>
</dbReference>
<proteinExistence type="predicted"/>
<accession>A0A2I1FSZ1</accession>
<dbReference type="Gene3D" id="3.40.50.150">
    <property type="entry name" value="Vaccinia Virus protein VP39"/>
    <property type="match status" value="1"/>
</dbReference>
<dbReference type="CDD" id="cd02440">
    <property type="entry name" value="AdoMet_MTases"/>
    <property type="match status" value="1"/>
</dbReference>
<comment type="caution">
    <text evidence="2">The sequence shown here is derived from an EMBL/GenBank/DDBJ whole genome shotgun (WGS) entry which is preliminary data.</text>
</comment>
<dbReference type="InterPro" id="IPR041698">
    <property type="entry name" value="Methyltransf_25"/>
</dbReference>
<evidence type="ECO:0000313" key="3">
    <source>
        <dbReference type="Proteomes" id="UP000234323"/>
    </source>
</evidence>
<evidence type="ECO:0000259" key="1">
    <source>
        <dbReference type="Pfam" id="PF13649"/>
    </source>
</evidence>
<dbReference type="VEuPathDB" id="FungiDB:FUN_013213"/>